<feature type="transmembrane region" description="Helical" evidence="7">
    <location>
        <begin position="157"/>
        <end position="176"/>
    </location>
</feature>
<evidence type="ECO:0000256" key="3">
    <source>
        <dbReference type="ARBA" id="ARBA00022448"/>
    </source>
</evidence>
<gene>
    <name evidence="8" type="ORF">FHU39_002887</name>
</gene>
<feature type="transmembrane region" description="Helical" evidence="7">
    <location>
        <begin position="196"/>
        <end position="213"/>
    </location>
</feature>
<dbReference type="PANTHER" id="PTHR43337:SF1">
    <property type="entry name" value="XANTHINE_URACIL PERMEASE C887.17-RELATED"/>
    <property type="match status" value="1"/>
</dbReference>
<reference evidence="8 9" key="1">
    <citation type="submission" date="2020-08" db="EMBL/GenBank/DDBJ databases">
        <title>Sequencing the genomes of 1000 actinobacteria strains.</title>
        <authorList>
            <person name="Klenk H.-P."/>
        </authorList>
    </citation>
    <scope>NUCLEOTIDE SEQUENCE [LARGE SCALE GENOMIC DNA]</scope>
    <source>
        <strain evidence="8 9">DSM 105369</strain>
    </source>
</reference>
<organism evidence="8 9">
    <name type="scientific">Flexivirga oryzae</name>
    <dbReference type="NCBI Taxonomy" id="1794944"/>
    <lineage>
        <taxon>Bacteria</taxon>
        <taxon>Bacillati</taxon>
        <taxon>Actinomycetota</taxon>
        <taxon>Actinomycetes</taxon>
        <taxon>Micrococcales</taxon>
        <taxon>Dermacoccaceae</taxon>
        <taxon>Flexivirga</taxon>
    </lineage>
</organism>
<feature type="transmembrane region" description="Helical" evidence="7">
    <location>
        <begin position="97"/>
        <end position="117"/>
    </location>
</feature>
<comment type="similarity">
    <text evidence="2">Belongs to the nucleobase:cation symporter-2 (NCS2) (TC 2.A.40) family. Azg-like subfamily.</text>
</comment>
<feature type="transmembrane region" description="Helical" evidence="7">
    <location>
        <begin position="69"/>
        <end position="90"/>
    </location>
</feature>
<dbReference type="InterPro" id="IPR045018">
    <property type="entry name" value="Azg-like"/>
</dbReference>
<evidence type="ECO:0000256" key="2">
    <source>
        <dbReference type="ARBA" id="ARBA00005697"/>
    </source>
</evidence>
<dbReference type="InterPro" id="IPR006043">
    <property type="entry name" value="NCS2"/>
</dbReference>
<feature type="transmembrane region" description="Helical" evidence="7">
    <location>
        <begin position="365"/>
        <end position="386"/>
    </location>
</feature>
<name>A0A839N7X5_9MICO</name>
<feature type="transmembrane region" description="Helical" evidence="7">
    <location>
        <begin position="123"/>
        <end position="145"/>
    </location>
</feature>
<proteinExistence type="inferred from homology"/>
<sequence length="487" mass="50727">MTTPAVAAGSLDRFFKITERGSTIAREIRGGFVTFFAMAYIIVLNPLIIGTVRDDGGHGHVLGGGTDPHLAKVAAATSLVAGVMTILMGAIANFPMAIATGLGLNAFVTFSIAALPGMTWADAMGLVVLEGIVMLVLVLSGFRVAAFKALPPPMKTAISVGIGLFITFVAFFDSGFIRAGAGTPVQLGVNGELNGWPLLVFCFGLILVIALYVRKLKGAILIAILVTTALAVIVEAMGRQGALTDKNPTGWGLNVPKLPSDWIATPDFGLVGHISLFGSFSKISVITALLLIFSLVLADFFDTMGTMVAIGSKADLLDKEGTPEGAQTILVVDSVAAAAGGLASVSSNTGYIESSAGVSEGARTGFASIVTGVLFLLSTFLSPVVAVVPYEAATPALVLVGFLMMQQVGGIDWHDWDIAIPAFLTIVLMPFSYSITVGIGAGCIAFVVVKVARSRARQVPPLMWLIAALFAIYFAIAPVQDILDRIF</sequence>
<evidence type="ECO:0000256" key="1">
    <source>
        <dbReference type="ARBA" id="ARBA00004127"/>
    </source>
</evidence>
<feature type="transmembrane region" description="Helical" evidence="7">
    <location>
        <begin position="220"/>
        <end position="238"/>
    </location>
</feature>
<keyword evidence="3" id="KW-0813">Transport</keyword>
<keyword evidence="6 7" id="KW-0472">Membrane</keyword>
<dbReference type="Pfam" id="PF00860">
    <property type="entry name" value="Xan_ur_permease"/>
    <property type="match status" value="1"/>
</dbReference>
<dbReference type="GO" id="GO:0005886">
    <property type="term" value="C:plasma membrane"/>
    <property type="evidence" value="ECO:0007669"/>
    <property type="project" value="TreeGrafter"/>
</dbReference>
<evidence type="ECO:0000256" key="6">
    <source>
        <dbReference type="ARBA" id="ARBA00023136"/>
    </source>
</evidence>
<evidence type="ECO:0000256" key="7">
    <source>
        <dbReference type="SAM" id="Phobius"/>
    </source>
</evidence>
<keyword evidence="5 7" id="KW-1133">Transmembrane helix</keyword>
<evidence type="ECO:0000313" key="8">
    <source>
        <dbReference type="EMBL" id="MBB2892869.1"/>
    </source>
</evidence>
<dbReference type="GO" id="GO:0012505">
    <property type="term" value="C:endomembrane system"/>
    <property type="evidence" value="ECO:0007669"/>
    <property type="project" value="UniProtKB-SubCell"/>
</dbReference>
<feature type="transmembrane region" description="Helical" evidence="7">
    <location>
        <begin position="283"/>
        <end position="301"/>
    </location>
</feature>
<evidence type="ECO:0000256" key="4">
    <source>
        <dbReference type="ARBA" id="ARBA00022692"/>
    </source>
</evidence>
<feature type="transmembrane region" description="Helical" evidence="7">
    <location>
        <begin position="423"/>
        <end position="449"/>
    </location>
</feature>
<protein>
    <submittedName>
        <fullName evidence="8">AGZA family xanthine/uracil permease-like MFS transporter</fullName>
    </submittedName>
</protein>
<comment type="subcellular location">
    <subcellularLocation>
        <location evidence="1">Endomembrane system</location>
        <topology evidence="1">Multi-pass membrane protein</topology>
    </subcellularLocation>
</comment>
<keyword evidence="9" id="KW-1185">Reference proteome</keyword>
<accession>A0A839N7X5</accession>
<comment type="caution">
    <text evidence="8">The sequence shown here is derived from an EMBL/GenBank/DDBJ whole genome shotgun (WGS) entry which is preliminary data.</text>
</comment>
<dbReference type="GO" id="GO:0005345">
    <property type="term" value="F:purine nucleobase transmembrane transporter activity"/>
    <property type="evidence" value="ECO:0007669"/>
    <property type="project" value="TreeGrafter"/>
</dbReference>
<keyword evidence="4 7" id="KW-0812">Transmembrane</keyword>
<dbReference type="PANTHER" id="PTHR43337">
    <property type="entry name" value="XANTHINE/URACIL PERMEASE C887.17-RELATED"/>
    <property type="match status" value="1"/>
</dbReference>
<evidence type="ECO:0000256" key="5">
    <source>
        <dbReference type="ARBA" id="ARBA00022989"/>
    </source>
</evidence>
<feature type="transmembrane region" description="Helical" evidence="7">
    <location>
        <begin position="461"/>
        <end position="479"/>
    </location>
</feature>
<dbReference type="EMBL" id="JACHVQ010000002">
    <property type="protein sequence ID" value="MBB2892869.1"/>
    <property type="molecule type" value="Genomic_DNA"/>
</dbReference>
<dbReference type="AlphaFoldDB" id="A0A839N7X5"/>
<evidence type="ECO:0000313" key="9">
    <source>
        <dbReference type="Proteomes" id="UP000559182"/>
    </source>
</evidence>
<dbReference type="Proteomes" id="UP000559182">
    <property type="component" value="Unassembled WGS sequence"/>
</dbReference>
<feature type="transmembrane region" description="Helical" evidence="7">
    <location>
        <begin position="30"/>
        <end position="49"/>
    </location>
</feature>